<accession>A0A975JBU3</accession>
<evidence type="ECO:0000313" key="7">
    <source>
        <dbReference type="Proteomes" id="UP000683291"/>
    </source>
</evidence>
<dbReference type="Gene3D" id="1.10.357.10">
    <property type="entry name" value="Tetracycline Repressor, domain 2"/>
    <property type="match status" value="1"/>
</dbReference>
<feature type="DNA-binding region" description="H-T-H motif" evidence="4">
    <location>
        <begin position="26"/>
        <end position="45"/>
    </location>
</feature>
<keyword evidence="2 4" id="KW-0238">DNA-binding</keyword>
<evidence type="ECO:0000313" key="6">
    <source>
        <dbReference type="EMBL" id="QUJ75571.1"/>
    </source>
</evidence>
<sequence>MAKRTRNDLLDAMAEHVLAEGLNTASLRPLARAAGTSDRMLIYHFGSKEGLIDALLGHLAAALSARLDHAFAGHRFANRGEALQAVVSLMRAPQQAGYGRVWLDVLSAAGQGSAAHRSAAQTILQGFIDWLARRLPAQDAAPQETAAALMTLVEGVVVMDAAGHSAAADRAVALLGPRLDQA</sequence>
<keyword evidence="1" id="KW-0805">Transcription regulation</keyword>
<dbReference type="PANTHER" id="PTHR47506">
    <property type="entry name" value="TRANSCRIPTIONAL REGULATORY PROTEIN"/>
    <property type="match status" value="1"/>
</dbReference>
<dbReference type="Proteomes" id="UP000683291">
    <property type="component" value="Chromosome 1"/>
</dbReference>
<keyword evidence="7" id="KW-1185">Reference proteome</keyword>
<dbReference type="GO" id="GO:0003677">
    <property type="term" value="F:DNA binding"/>
    <property type="evidence" value="ECO:0007669"/>
    <property type="project" value="UniProtKB-UniRule"/>
</dbReference>
<evidence type="ECO:0000256" key="1">
    <source>
        <dbReference type="ARBA" id="ARBA00023015"/>
    </source>
</evidence>
<dbReference type="PANTHER" id="PTHR47506:SF1">
    <property type="entry name" value="HTH-TYPE TRANSCRIPTIONAL REGULATOR YJDC"/>
    <property type="match status" value="1"/>
</dbReference>
<dbReference type="EMBL" id="CP073581">
    <property type="protein sequence ID" value="QUJ75571.1"/>
    <property type="molecule type" value="Genomic_DNA"/>
</dbReference>
<dbReference type="InterPro" id="IPR001647">
    <property type="entry name" value="HTH_TetR"/>
</dbReference>
<evidence type="ECO:0000256" key="2">
    <source>
        <dbReference type="ARBA" id="ARBA00023125"/>
    </source>
</evidence>
<evidence type="ECO:0000259" key="5">
    <source>
        <dbReference type="PROSITE" id="PS50977"/>
    </source>
</evidence>
<dbReference type="PROSITE" id="PS50977">
    <property type="entry name" value="HTH_TETR_2"/>
    <property type="match status" value="1"/>
</dbReference>
<organism evidence="6 7">
    <name type="scientific">Sulfitobacter albidus</name>
    <dbReference type="NCBI Taxonomy" id="2829501"/>
    <lineage>
        <taxon>Bacteria</taxon>
        <taxon>Pseudomonadati</taxon>
        <taxon>Pseudomonadota</taxon>
        <taxon>Alphaproteobacteria</taxon>
        <taxon>Rhodobacterales</taxon>
        <taxon>Roseobacteraceae</taxon>
        <taxon>Sulfitobacter</taxon>
    </lineage>
</organism>
<gene>
    <name evidence="6" type="ORF">KDD17_11435</name>
</gene>
<evidence type="ECO:0000256" key="3">
    <source>
        <dbReference type="ARBA" id="ARBA00023163"/>
    </source>
</evidence>
<evidence type="ECO:0000256" key="4">
    <source>
        <dbReference type="PROSITE-ProRule" id="PRU00335"/>
    </source>
</evidence>
<keyword evidence="3" id="KW-0804">Transcription</keyword>
<feature type="domain" description="HTH tetR-type" evidence="5">
    <location>
        <begin position="3"/>
        <end position="63"/>
    </location>
</feature>
<dbReference type="Pfam" id="PF00440">
    <property type="entry name" value="TetR_N"/>
    <property type="match status" value="1"/>
</dbReference>
<proteinExistence type="predicted"/>
<reference evidence="6" key="1">
    <citation type="submission" date="2021-04" db="EMBL/GenBank/DDBJ databases">
        <title>Complete genome sequence for Sulfitobacter sp. strain JK7-1.</title>
        <authorList>
            <person name="Park S.-J."/>
        </authorList>
    </citation>
    <scope>NUCLEOTIDE SEQUENCE</scope>
    <source>
        <strain evidence="6">JK7-1</strain>
    </source>
</reference>
<protein>
    <submittedName>
        <fullName evidence="6">TetR/AcrR family transcriptional regulator</fullName>
    </submittedName>
</protein>
<dbReference type="SUPFAM" id="SSF46689">
    <property type="entry name" value="Homeodomain-like"/>
    <property type="match status" value="1"/>
</dbReference>
<dbReference type="RefSeq" id="WP_212703776.1">
    <property type="nucleotide sequence ID" value="NZ_CP073581.1"/>
</dbReference>
<dbReference type="AlphaFoldDB" id="A0A975JBU3"/>
<dbReference type="InterPro" id="IPR009057">
    <property type="entry name" value="Homeodomain-like_sf"/>
</dbReference>
<name>A0A975JBU3_9RHOB</name>
<dbReference type="KEGG" id="sual:KDD17_11435"/>